<dbReference type="VEuPathDB" id="VectorBase:HLOH_043518"/>
<proteinExistence type="predicted"/>
<evidence type="ECO:0000313" key="1">
    <source>
        <dbReference type="EMBL" id="KAH9372567.1"/>
    </source>
</evidence>
<name>A0A9J6GCP7_HAELO</name>
<gene>
    <name evidence="1" type="ORF">HPB48_016475</name>
</gene>
<dbReference type="AlphaFoldDB" id="A0A9J6GCP7"/>
<organism evidence="1 2">
    <name type="scientific">Haemaphysalis longicornis</name>
    <name type="common">Bush tick</name>
    <dbReference type="NCBI Taxonomy" id="44386"/>
    <lineage>
        <taxon>Eukaryota</taxon>
        <taxon>Metazoa</taxon>
        <taxon>Ecdysozoa</taxon>
        <taxon>Arthropoda</taxon>
        <taxon>Chelicerata</taxon>
        <taxon>Arachnida</taxon>
        <taxon>Acari</taxon>
        <taxon>Parasitiformes</taxon>
        <taxon>Ixodida</taxon>
        <taxon>Ixodoidea</taxon>
        <taxon>Ixodidae</taxon>
        <taxon>Haemaphysalinae</taxon>
        <taxon>Haemaphysalis</taxon>
    </lineage>
</organism>
<dbReference type="Proteomes" id="UP000821853">
    <property type="component" value="Chromosome 4"/>
</dbReference>
<dbReference type="EMBL" id="JABSTR010000006">
    <property type="protein sequence ID" value="KAH9372567.1"/>
    <property type="molecule type" value="Genomic_DNA"/>
</dbReference>
<dbReference type="OrthoDB" id="10059413at2759"/>
<dbReference type="Gene3D" id="3.30.70.1820">
    <property type="entry name" value="L1 transposable element, RRM domain"/>
    <property type="match status" value="1"/>
</dbReference>
<accession>A0A9J6GCP7</accession>
<sequence>MLSADVESNPGPMSKAEAVTFESALKAIETLQSGLKSALADFNGIREQQAATNEEIKKLIAKLTALEAGTNDGTPTEAASPRNTLQDISSQIQKIAHRCDDAENRLRRSNLLFFGLEDDEKEDWSASEEKIIKFCEEKLKLPTTSTQYERVHRLRKFSTEKSRPIIA</sequence>
<comment type="caution">
    <text evidence="1">The sequence shown here is derived from an EMBL/GenBank/DDBJ whole genome shotgun (WGS) entry which is preliminary data.</text>
</comment>
<keyword evidence="2" id="KW-1185">Reference proteome</keyword>
<evidence type="ECO:0000313" key="2">
    <source>
        <dbReference type="Proteomes" id="UP000821853"/>
    </source>
</evidence>
<reference evidence="1 2" key="1">
    <citation type="journal article" date="2020" name="Cell">
        <title>Large-Scale Comparative Analyses of Tick Genomes Elucidate Their Genetic Diversity and Vector Capacities.</title>
        <authorList>
            <consortium name="Tick Genome and Microbiome Consortium (TIGMIC)"/>
            <person name="Jia N."/>
            <person name="Wang J."/>
            <person name="Shi W."/>
            <person name="Du L."/>
            <person name="Sun Y."/>
            <person name="Zhan W."/>
            <person name="Jiang J.F."/>
            <person name="Wang Q."/>
            <person name="Zhang B."/>
            <person name="Ji P."/>
            <person name="Bell-Sakyi L."/>
            <person name="Cui X.M."/>
            <person name="Yuan T.T."/>
            <person name="Jiang B.G."/>
            <person name="Yang W.F."/>
            <person name="Lam T.T."/>
            <person name="Chang Q.C."/>
            <person name="Ding S.J."/>
            <person name="Wang X.J."/>
            <person name="Zhu J.G."/>
            <person name="Ruan X.D."/>
            <person name="Zhao L."/>
            <person name="Wei J.T."/>
            <person name="Ye R.Z."/>
            <person name="Que T.C."/>
            <person name="Du C.H."/>
            <person name="Zhou Y.H."/>
            <person name="Cheng J.X."/>
            <person name="Dai P.F."/>
            <person name="Guo W.B."/>
            <person name="Han X.H."/>
            <person name="Huang E.J."/>
            <person name="Li L.F."/>
            <person name="Wei W."/>
            <person name="Gao Y.C."/>
            <person name="Liu J.Z."/>
            <person name="Shao H.Z."/>
            <person name="Wang X."/>
            <person name="Wang C.C."/>
            <person name="Yang T.C."/>
            <person name="Huo Q.B."/>
            <person name="Li W."/>
            <person name="Chen H.Y."/>
            <person name="Chen S.E."/>
            <person name="Zhou L.G."/>
            <person name="Ni X.B."/>
            <person name="Tian J.H."/>
            <person name="Sheng Y."/>
            <person name="Liu T."/>
            <person name="Pan Y.S."/>
            <person name="Xia L.Y."/>
            <person name="Li J."/>
            <person name="Zhao F."/>
            <person name="Cao W.C."/>
        </authorList>
    </citation>
    <scope>NUCLEOTIDE SEQUENCE [LARGE SCALE GENOMIC DNA]</scope>
    <source>
        <strain evidence="1">HaeL-2018</strain>
    </source>
</reference>
<protein>
    <submittedName>
        <fullName evidence="1">Uncharacterized protein</fullName>
    </submittedName>
</protein>